<name>A0A0A9TYF1_ARUDO</name>
<accession>A0A0A9TYF1</accession>
<evidence type="ECO:0000313" key="1">
    <source>
        <dbReference type="EMBL" id="JAE23435.1"/>
    </source>
</evidence>
<dbReference type="EMBL" id="GBRH01174461">
    <property type="protein sequence ID" value="JAE23435.1"/>
    <property type="molecule type" value="Transcribed_RNA"/>
</dbReference>
<sequence>MTSIWSLLLNVLHFHTPLLRSNITELNRCKHPGT</sequence>
<proteinExistence type="predicted"/>
<protein>
    <submittedName>
        <fullName evidence="1">Uncharacterized protein</fullName>
    </submittedName>
</protein>
<dbReference type="AlphaFoldDB" id="A0A0A9TYF1"/>
<organism evidence="1">
    <name type="scientific">Arundo donax</name>
    <name type="common">Giant reed</name>
    <name type="synonym">Donax arundinaceus</name>
    <dbReference type="NCBI Taxonomy" id="35708"/>
    <lineage>
        <taxon>Eukaryota</taxon>
        <taxon>Viridiplantae</taxon>
        <taxon>Streptophyta</taxon>
        <taxon>Embryophyta</taxon>
        <taxon>Tracheophyta</taxon>
        <taxon>Spermatophyta</taxon>
        <taxon>Magnoliopsida</taxon>
        <taxon>Liliopsida</taxon>
        <taxon>Poales</taxon>
        <taxon>Poaceae</taxon>
        <taxon>PACMAD clade</taxon>
        <taxon>Arundinoideae</taxon>
        <taxon>Arundineae</taxon>
        <taxon>Arundo</taxon>
    </lineage>
</organism>
<reference evidence="1" key="2">
    <citation type="journal article" date="2015" name="Data Brief">
        <title>Shoot transcriptome of the giant reed, Arundo donax.</title>
        <authorList>
            <person name="Barrero R.A."/>
            <person name="Guerrero F.D."/>
            <person name="Moolhuijzen P."/>
            <person name="Goolsby J.A."/>
            <person name="Tidwell J."/>
            <person name="Bellgard S.E."/>
            <person name="Bellgard M.I."/>
        </authorList>
    </citation>
    <scope>NUCLEOTIDE SEQUENCE</scope>
    <source>
        <tissue evidence="1">Shoot tissue taken approximately 20 cm above the soil surface</tissue>
    </source>
</reference>
<reference evidence="1" key="1">
    <citation type="submission" date="2014-09" db="EMBL/GenBank/DDBJ databases">
        <authorList>
            <person name="Magalhaes I.L.F."/>
            <person name="Oliveira U."/>
            <person name="Santos F.R."/>
            <person name="Vidigal T.H.D.A."/>
            <person name="Brescovit A.D."/>
            <person name="Santos A.J."/>
        </authorList>
    </citation>
    <scope>NUCLEOTIDE SEQUENCE</scope>
    <source>
        <tissue evidence="1">Shoot tissue taken approximately 20 cm above the soil surface</tissue>
    </source>
</reference>